<accession>A0AAN6TZD8</accession>
<dbReference type="AlphaFoldDB" id="A0AAN6TZD8"/>
<reference evidence="1" key="1">
    <citation type="journal article" date="2023" name="Mol. Phylogenet. Evol.">
        <title>Genome-scale phylogeny and comparative genomics of the fungal order Sordariales.</title>
        <authorList>
            <person name="Hensen N."/>
            <person name="Bonometti L."/>
            <person name="Westerberg I."/>
            <person name="Brannstrom I.O."/>
            <person name="Guillou S."/>
            <person name="Cros-Aarteil S."/>
            <person name="Calhoun S."/>
            <person name="Haridas S."/>
            <person name="Kuo A."/>
            <person name="Mondo S."/>
            <person name="Pangilinan J."/>
            <person name="Riley R."/>
            <person name="LaButti K."/>
            <person name="Andreopoulos B."/>
            <person name="Lipzen A."/>
            <person name="Chen C."/>
            <person name="Yan M."/>
            <person name="Daum C."/>
            <person name="Ng V."/>
            <person name="Clum A."/>
            <person name="Steindorff A."/>
            <person name="Ohm R.A."/>
            <person name="Martin F."/>
            <person name="Silar P."/>
            <person name="Natvig D.O."/>
            <person name="Lalanne C."/>
            <person name="Gautier V."/>
            <person name="Ament-Velasquez S.L."/>
            <person name="Kruys A."/>
            <person name="Hutchinson M.I."/>
            <person name="Powell A.J."/>
            <person name="Barry K."/>
            <person name="Miller A.N."/>
            <person name="Grigoriev I.V."/>
            <person name="Debuchy R."/>
            <person name="Gladieux P."/>
            <person name="Hiltunen Thoren M."/>
            <person name="Johannesson H."/>
        </authorList>
    </citation>
    <scope>NUCLEOTIDE SEQUENCE</scope>
    <source>
        <strain evidence="1">CBS 731.68</strain>
    </source>
</reference>
<name>A0AAN6TZD8_9PEZI</name>
<sequence length="287" mass="32764">MDGTSPAIEDTLGDFMLHNPGADQRQRYFISRDKTSNPVYERWHRRWIHLSRKSSRFRMTVGTVLVVHGWETEEKKQPMSLIVLGVRLNCHASGVRIQSARMWFTFHEDDEASPPNAEEAGSEVVAFAPFVEQEVTNANSENREEANYLRGYFGLEQIISTGLEASRGPTSAYTRQHFHRRTADCIVRDDKGCGVDWFCEQNKLTNPIPTSLSFSSATTPGRTTKPISFSDVFDMRIEAGSVYGLNDNICRAFRLGRPGAERIHYDPRKDPYERRFRGVRVEATSQH</sequence>
<dbReference type="GeneID" id="87824186"/>
<gene>
    <name evidence="1" type="ORF">N657DRAFT_446924</name>
</gene>
<dbReference type="RefSeq" id="XP_062646856.1">
    <property type="nucleotide sequence ID" value="XM_062787416.1"/>
</dbReference>
<protein>
    <submittedName>
        <fullName evidence="1">Uncharacterized protein</fullName>
    </submittedName>
</protein>
<organism evidence="1 2">
    <name type="scientific">Parathielavia appendiculata</name>
    <dbReference type="NCBI Taxonomy" id="2587402"/>
    <lineage>
        <taxon>Eukaryota</taxon>
        <taxon>Fungi</taxon>
        <taxon>Dikarya</taxon>
        <taxon>Ascomycota</taxon>
        <taxon>Pezizomycotina</taxon>
        <taxon>Sordariomycetes</taxon>
        <taxon>Sordariomycetidae</taxon>
        <taxon>Sordariales</taxon>
        <taxon>Chaetomiaceae</taxon>
        <taxon>Parathielavia</taxon>
    </lineage>
</organism>
<reference evidence="1" key="2">
    <citation type="submission" date="2023-05" db="EMBL/GenBank/DDBJ databases">
        <authorList>
            <consortium name="Lawrence Berkeley National Laboratory"/>
            <person name="Steindorff A."/>
            <person name="Hensen N."/>
            <person name="Bonometti L."/>
            <person name="Westerberg I."/>
            <person name="Brannstrom I.O."/>
            <person name="Guillou S."/>
            <person name="Cros-Aarteil S."/>
            <person name="Calhoun S."/>
            <person name="Haridas S."/>
            <person name="Kuo A."/>
            <person name="Mondo S."/>
            <person name="Pangilinan J."/>
            <person name="Riley R."/>
            <person name="Labutti K."/>
            <person name="Andreopoulos B."/>
            <person name="Lipzen A."/>
            <person name="Chen C."/>
            <person name="Yanf M."/>
            <person name="Daum C."/>
            <person name="Ng V."/>
            <person name="Clum A."/>
            <person name="Ohm R."/>
            <person name="Martin F."/>
            <person name="Silar P."/>
            <person name="Natvig D."/>
            <person name="Lalanne C."/>
            <person name="Gautier V."/>
            <person name="Ament-Velasquez S.L."/>
            <person name="Kruys A."/>
            <person name="Hutchinson M.I."/>
            <person name="Powell A.J."/>
            <person name="Barry K."/>
            <person name="Miller A.N."/>
            <person name="Grigoriev I.V."/>
            <person name="Debuchy R."/>
            <person name="Gladieux P."/>
            <person name="Thoren M.H."/>
            <person name="Johannesson H."/>
        </authorList>
    </citation>
    <scope>NUCLEOTIDE SEQUENCE</scope>
    <source>
        <strain evidence="1">CBS 731.68</strain>
    </source>
</reference>
<evidence type="ECO:0000313" key="1">
    <source>
        <dbReference type="EMBL" id="KAK4123085.1"/>
    </source>
</evidence>
<dbReference type="EMBL" id="MU853229">
    <property type="protein sequence ID" value="KAK4123085.1"/>
    <property type="molecule type" value="Genomic_DNA"/>
</dbReference>
<proteinExistence type="predicted"/>
<keyword evidence="2" id="KW-1185">Reference proteome</keyword>
<evidence type="ECO:0000313" key="2">
    <source>
        <dbReference type="Proteomes" id="UP001302602"/>
    </source>
</evidence>
<dbReference type="Proteomes" id="UP001302602">
    <property type="component" value="Unassembled WGS sequence"/>
</dbReference>
<comment type="caution">
    <text evidence="1">The sequence shown here is derived from an EMBL/GenBank/DDBJ whole genome shotgun (WGS) entry which is preliminary data.</text>
</comment>